<dbReference type="AlphaFoldDB" id="A0A0L0K3P0"/>
<dbReference type="RefSeq" id="WP_010350490.1">
    <property type="nucleotide sequence ID" value="NZ_BCMK01000054.1"/>
</dbReference>
<feature type="compositionally biased region" description="Basic and acidic residues" evidence="1">
    <location>
        <begin position="13"/>
        <end position="23"/>
    </location>
</feature>
<gene>
    <name evidence="2" type="ORF">IQ63_23505</name>
    <name evidence="3" type="ORF">PV399_13290</name>
    <name evidence="4" type="ORF">PV666_23245</name>
</gene>
<dbReference type="STRING" id="42234.IQ63_23505"/>
<feature type="region of interest" description="Disordered" evidence="1">
    <location>
        <begin position="1"/>
        <end position="76"/>
    </location>
</feature>
<evidence type="ECO:0000313" key="6">
    <source>
        <dbReference type="Proteomes" id="UP001272987"/>
    </source>
</evidence>
<dbReference type="PATRIC" id="fig|42234.21.peg.4862"/>
<dbReference type="Proteomes" id="UP001272987">
    <property type="component" value="Unassembled WGS sequence"/>
</dbReference>
<accession>A0A0L0K3P0</accession>
<evidence type="ECO:0000313" key="4">
    <source>
        <dbReference type="EMBL" id="MDX3020784.1"/>
    </source>
</evidence>
<comment type="caution">
    <text evidence="2">The sequence shown here is derived from an EMBL/GenBank/DDBJ whole genome shotgun (WGS) entry which is preliminary data.</text>
</comment>
<evidence type="ECO:0008006" key="7">
    <source>
        <dbReference type="Google" id="ProtNLM"/>
    </source>
</evidence>
<dbReference type="OrthoDB" id="3398488at2"/>
<organism evidence="2 5">
    <name type="scientific">Streptomyces acidiscabies</name>
    <dbReference type="NCBI Taxonomy" id="42234"/>
    <lineage>
        <taxon>Bacteria</taxon>
        <taxon>Bacillati</taxon>
        <taxon>Actinomycetota</taxon>
        <taxon>Actinomycetes</taxon>
        <taxon>Kitasatosporales</taxon>
        <taxon>Streptomycetaceae</taxon>
        <taxon>Streptomyces</taxon>
    </lineage>
</organism>
<evidence type="ECO:0000256" key="1">
    <source>
        <dbReference type="SAM" id="MobiDB-lite"/>
    </source>
</evidence>
<feature type="compositionally biased region" description="Acidic residues" evidence="1">
    <location>
        <begin position="24"/>
        <end position="33"/>
    </location>
</feature>
<feature type="compositionally biased region" description="Basic and acidic residues" evidence="1">
    <location>
        <begin position="34"/>
        <end position="58"/>
    </location>
</feature>
<dbReference type="Proteomes" id="UP000037151">
    <property type="component" value="Unassembled WGS sequence"/>
</dbReference>
<name>A0A0L0K3P0_9ACTN</name>
<dbReference type="EMBL" id="JARAWP010000013">
    <property type="protein sequence ID" value="MDX3020784.1"/>
    <property type="molecule type" value="Genomic_DNA"/>
</dbReference>
<protein>
    <recommendedName>
        <fullName evidence="7">DUF5709 domain-containing protein</fullName>
    </recommendedName>
</protein>
<sequence length="76" mass="8530">MTTDPVDPTDPDTFEHDGQRDEQTDVEAPENDAAEQRAELTPRQDDSLEDADPTRAAEGDLLEQARVVAQDEDDYR</sequence>
<evidence type="ECO:0000313" key="2">
    <source>
        <dbReference type="EMBL" id="KND32205.1"/>
    </source>
</evidence>
<dbReference type="EMBL" id="JARAWC010000008">
    <property type="protein sequence ID" value="MDX2960680.1"/>
    <property type="molecule type" value="Genomic_DNA"/>
</dbReference>
<reference evidence="5" key="2">
    <citation type="submission" date="2014-07" db="EMBL/GenBank/DDBJ databases">
        <title>Genome sequencing of plant-pathogenic Streptomyces species.</title>
        <authorList>
            <person name="Harrison J."/>
            <person name="Sapp M."/>
            <person name="Thwaites R."/>
            <person name="Studholme D.J."/>
        </authorList>
    </citation>
    <scope>NUCLEOTIDE SEQUENCE [LARGE SCALE GENOMIC DNA]</scope>
    <source>
        <strain evidence="5">NCPPB 4445</strain>
    </source>
</reference>
<dbReference type="EMBL" id="JPPY01000138">
    <property type="protein sequence ID" value="KND32205.1"/>
    <property type="molecule type" value="Genomic_DNA"/>
</dbReference>
<dbReference type="GeneID" id="69810505"/>
<keyword evidence="6" id="KW-1185">Reference proteome</keyword>
<proteinExistence type="predicted"/>
<reference evidence="2" key="1">
    <citation type="submission" date="2014-07" db="EMBL/GenBank/DDBJ databases">
        <title>A systematic study of Ichneumonosoma Meijere, Pelmatops Enderlein, Pseudopelmatops Shiraki and Soita Walker (Diptera: Tephritidae).</title>
        <authorList>
            <person name="Chen X.-L."/>
            <person name="Norrbom A."/>
            <person name="Zhu C.-D."/>
        </authorList>
    </citation>
    <scope>NUCLEOTIDE SEQUENCE</scope>
    <source>
        <strain evidence="2">NCPPB 4445</strain>
    </source>
</reference>
<evidence type="ECO:0000313" key="3">
    <source>
        <dbReference type="EMBL" id="MDX2960680.1"/>
    </source>
</evidence>
<reference evidence="3 6" key="3">
    <citation type="journal article" date="2023" name="Microb. Genom.">
        <title>Mesoterricola silvestris gen. nov., sp. nov., Mesoterricola sediminis sp. nov., Geothrix oryzae sp. nov., Geothrix edaphica sp. nov., Geothrix rubra sp. nov., and Geothrix limicola sp. nov., six novel members of Acidobacteriota isolated from soils.</title>
        <authorList>
            <person name="Weisberg A.J."/>
            <person name="Pearce E."/>
            <person name="Kramer C.G."/>
            <person name="Chang J.H."/>
            <person name="Clarke C.R."/>
        </authorList>
    </citation>
    <scope>NUCLEOTIDE SEQUENCE</scope>
    <source>
        <strain evidence="4 6">NB05-1H</strain>
        <strain evidence="3">NRRL_B-16521</strain>
    </source>
</reference>
<dbReference type="Proteomes" id="UP001282288">
    <property type="component" value="Unassembled WGS sequence"/>
</dbReference>
<evidence type="ECO:0000313" key="5">
    <source>
        <dbReference type="Proteomes" id="UP000037151"/>
    </source>
</evidence>